<reference evidence="1 2" key="1">
    <citation type="journal article" date="2016" name="Nat. Commun.">
        <title>Ectomycorrhizal ecology is imprinted in the genome of the dominant symbiotic fungus Cenococcum geophilum.</title>
        <authorList>
            <consortium name="DOE Joint Genome Institute"/>
            <person name="Peter M."/>
            <person name="Kohler A."/>
            <person name="Ohm R.A."/>
            <person name="Kuo A."/>
            <person name="Krutzmann J."/>
            <person name="Morin E."/>
            <person name="Arend M."/>
            <person name="Barry K.W."/>
            <person name="Binder M."/>
            <person name="Choi C."/>
            <person name="Clum A."/>
            <person name="Copeland A."/>
            <person name="Grisel N."/>
            <person name="Haridas S."/>
            <person name="Kipfer T."/>
            <person name="LaButti K."/>
            <person name="Lindquist E."/>
            <person name="Lipzen A."/>
            <person name="Maire R."/>
            <person name="Meier B."/>
            <person name="Mihaltcheva S."/>
            <person name="Molinier V."/>
            <person name="Murat C."/>
            <person name="Poggeler S."/>
            <person name="Quandt C.A."/>
            <person name="Sperisen C."/>
            <person name="Tritt A."/>
            <person name="Tisserant E."/>
            <person name="Crous P.W."/>
            <person name="Henrissat B."/>
            <person name="Nehls U."/>
            <person name="Egli S."/>
            <person name="Spatafora J.W."/>
            <person name="Grigoriev I.V."/>
            <person name="Martin F.M."/>
        </authorList>
    </citation>
    <scope>NUCLEOTIDE SEQUENCE [LARGE SCALE GENOMIC DNA]</scope>
    <source>
        <strain evidence="1 2">1.58</strain>
    </source>
</reference>
<evidence type="ECO:0000313" key="2">
    <source>
        <dbReference type="Proteomes" id="UP000250078"/>
    </source>
</evidence>
<keyword evidence="2" id="KW-1185">Reference proteome</keyword>
<gene>
    <name evidence="1" type="ORF">K441DRAFT_670035</name>
</gene>
<evidence type="ECO:0000313" key="1">
    <source>
        <dbReference type="EMBL" id="OCK87896.1"/>
    </source>
</evidence>
<dbReference type="EMBL" id="KV748253">
    <property type="protein sequence ID" value="OCK87896.1"/>
    <property type="molecule type" value="Genomic_DNA"/>
</dbReference>
<organism evidence="1 2">
    <name type="scientific">Cenococcum geophilum 1.58</name>
    <dbReference type="NCBI Taxonomy" id="794803"/>
    <lineage>
        <taxon>Eukaryota</taxon>
        <taxon>Fungi</taxon>
        <taxon>Dikarya</taxon>
        <taxon>Ascomycota</taxon>
        <taxon>Pezizomycotina</taxon>
        <taxon>Dothideomycetes</taxon>
        <taxon>Pleosporomycetidae</taxon>
        <taxon>Gloniales</taxon>
        <taxon>Gloniaceae</taxon>
        <taxon>Cenococcum</taxon>
    </lineage>
</organism>
<proteinExistence type="predicted"/>
<protein>
    <submittedName>
        <fullName evidence="1">Uncharacterized protein</fullName>
    </submittedName>
</protein>
<dbReference type="Proteomes" id="UP000250078">
    <property type="component" value="Unassembled WGS sequence"/>
</dbReference>
<name>A0ACC8ENQ5_9PEZI</name>
<sequence length="202" mass="21420">MSLAVSRAVLRRSQFAVRRAAIRNASTNSEVAGSAKEKASQAASKASEGLSRVTSSAGSAIIKAGQFTSSALGGIGGRTGRLIGFVQSMIPPTIYYSKVGLELGKIIFEQRKMSPPSLATFQAHFQPVLNALRHPATLFTQATTTSSTLQPTQILNRVRNLNNAQLASAAVVTAEVVGFFSVGEMLGRFKIIGYRSSEPAHH</sequence>
<accession>A0ACC8ENQ5</accession>